<comment type="caution">
    <text evidence="1">The sequence shown here is derived from an EMBL/GenBank/DDBJ whole genome shotgun (WGS) entry which is preliminary data.</text>
</comment>
<sequence>MPNGKITWLNGSQKGEKKSKQEKKKQHEKEYDEVQLAYLSYGNEPCIDIHYSRAAMLIRIPPLKERISGMDMPTSIWEGIKRDYSEYDEEYDDVSDLYDDYDDYDDYSFSEELYGEDPEAEEASEDEEMEAAGESGAPATGNGNEGLSG</sequence>
<evidence type="ECO:0000313" key="2">
    <source>
        <dbReference type="Proteomes" id="UP001281147"/>
    </source>
</evidence>
<gene>
    <name evidence="1" type="ORF">LTR37_002065</name>
</gene>
<accession>A0ACC3NTL2</accession>
<keyword evidence="2" id="KW-1185">Reference proteome</keyword>
<evidence type="ECO:0000313" key="1">
    <source>
        <dbReference type="EMBL" id="KAK3722920.1"/>
    </source>
</evidence>
<reference evidence="1" key="1">
    <citation type="submission" date="2023-07" db="EMBL/GenBank/DDBJ databases">
        <title>Black Yeasts Isolated from many extreme environments.</title>
        <authorList>
            <person name="Coleine C."/>
            <person name="Stajich J.E."/>
            <person name="Selbmann L."/>
        </authorList>
    </citation>
    <scope>NUCLEOTIDE SEQUENCE</scope>
    <source>
        <strain evidence="1">CCFEE 5714</strain>
    </source>
</reference>
<name>A0ACC3NTL2_9PEZI</name>
<protein>
    <submittedName>
        <fullName evidence="1">Uncharacterized protein</fullName>
    </submittedName>
</protein>
<proteinExistence type="predicted"/>
<dbReference type="EMBL" id="JAUTXU010000011">
    <property type="protein sequence ID" value="KAK3722920.1"/>
    <property type="molecule type" value="Genomic_DNA"/>
</dbReference>
<dbReference type="Proteomes" id="UP001281147">
    <property type="component" value="Unassembled WGS sequence"/>
</dbReference>
<organism evidence="1 2">
    <name type="scientific">Vermiconidia calcicola</name>
    <dbReference type="NCBI Taxonomy" id="1690605"/>
    <lineage>
        <taxon>Eukaryota</taxon>
        <taxon>Fungi</taxon>
        <taxon>Dikarya</taxon>
        <taxon>Ascomycota</taxon>
        <taxon>Pezizomycotina</taxon>
        <taxon>Dothideomycetes</taxon>
        <taxon>Dothideomycetidae</taxon>
        <taxon>Mycosphaerellales</taxon>
        <taxon>Extremaceae</taxon>
        <taxon>Vermiconidia</taxon>
    </lineage>
</organism>